<evidence type="ECO:0000256" key="6">
    <source>
        <dbReference type="ARBA" id="ARBA00023125"/>
    </source>
</evidence>
<evidence type="ECO:0000256" key="1">
    <source>
        <dbReference type="ARBA" id="ARBA00004496"/>
    </source>
</evidence>
<protein>
    <recommendedName>
        <fullName evidence="9">Transcriptional regulatory protein</fullName>
    </recommendedName>
</protein>
<keyword evidence="6 9" id="KW-0238">DNA-binding</keyword>
<keyword evidence="5 9" id="KW-0805">Transcription regulation</keyword>
<dbReference type="InterPro" id="IPR051271">
    <property type="entry name" value="2C-system_Tx_regulators"/>
</dbReference>
<evidence type="ECO:0000256" key="3">
    <source>
        <dbReference type="ARBA" id="ARBA00022553"/>
    </source>
</evidence>
<feature type="modified residue" description="4-aspartylphosphate" evidence="10">
    <location>
        <position position="63"/>
    </location>
</feature>
<name>A0A6J4MM81_9ACTN</name>
<evidence type="ECO:0000256" key="2">
    <source>
        <dbReference type="ARBA" id="ARBA00022490"/>
    </source>
</evidence>
<accession>A0A6J4MM81</accession>
<keyword evidence="2 9" id="KW-0963">Cytoplasm</keyword>
<reference evidence="12" key="1">
    <citation type="submission" date="2020-02" db="EMBL/GenBank/DDBJ databases">
        <authorList>
            <person name="Meier V. D."/>
        </authorList>
    </citation>
    <scope>NUCLEOTIDE SEQUENCE</scope>
    <source>
        <strain evidence="12">AVDCRST_MAG16</strain>
    </source>
</reference>
<evidence type="ECO:0000256" key="9">
    <source>
        <dbReference type="PIRNR" id="PIRNR006171"/>
    </source>
</evidence>
<dbReference type="SUPFAM" id="SSF52172">
    <property type="entry name" value="CheY-like"/>
    <property type="match status" value="1"/>
</dbReference>
<dbReference type="PANTHER" id="PTHR45526:SF1">
    <property type="entry name" value="TRANSCRIPTIONAL REGULATORY PROTEIN DCUR-RELATED"/>
    <property type="match status" value="1"/>
</dbReference>
<dbReference type="GO" id="GO:0000156">
    <property type="term" value="F:phosphorelay response regulator activity"/>
    <property type="evidence" value="ECO:0007669"/>
    <property type="project" value="TreeGrafter"/>
</dbReference>
<evidence type="ECO:0000256" key="4">
    <source>
        <dbReference type="ARBA" id="ARBA00023012"/>
    </source>
</evidence>
<organism evidence="12">
    <name type="scientific">uncultured Frankineae bacterium</name>
    <dbReference type="NCBI Taxonomy" id="437475"/>
    <lineage>
        <taxon>Bacteria</taxon>
        <taxon>Bacillati</taxon>
        <taxon>Actinomycetota</taxon>
        <taxon>Actinomycetes</taxon>
        <taxon>Frankiales</taxon>
        <taxon>environmental samples</taxon>
    </lineage>
</organism>
<evidence type="ECO:0000256" key="8">
    <source>
        <dbReference type="ARBA" id="ARBA00023163"/>
    </source>
</evidence>
<dbReference type="InterPro" id="IPR011006">
    <property type="entry name" value="CheY-like_superfamily"/>
</dbReference>
<dbReference type="InterPro" id="IPR024187">
    <property type="entry name" value="Sig_transdc_resp-reg_cit/mal"/>
</dbReference>
<dbReference type="Pfam" id="PF00072">
    <property type="entry name" value="Response_reg"/>
    <property type="match status" value="1"/>
</dbReference>
<keyword evidence="4 9" id="KW-0902">Two-component regulatory system</keyword>
<keyword evidence="7 9" id="KW-0010">Activator</keyword>
<evidence type="ECO:0000256" key="7">
    <source>
        <dbReference type="ARBA" id="ARBA00023159"/>
    </source>
</evidence>
<keyword evidence="8 9" id="KW-0804">Transcription</keyword>
<evidence type="ECO:0000259" key="11">
    <source>
        <dbReference type="PROSITE" id="PS50110"/>
    </source>
</evidence>
<dbReference type="PROSITE" id="PS50110">
    <property type="entry name" value="RESPONSE_REGULATORY"/>
    <property type="match status" value="1"/>
</dbReference>
<feature type="domain" description="Response regulatory" evidence="11">
    <location>
        <begin position="12"/>
        <end position="131"/>
    </location>
</feature>
<gene>
    <name evidence="12" type="ORF">AVDCRST_MAG16-3284</name>
</gene>
<evidence type="ECO:0000256" key="10">
    <source>
        <dbReference type="PROSITE-ProRule" id="PRU00169"/>
    </source>
</evidence>
<dbReference type="GO" id="GO:0003677">
    <property type="term" value="F:DNA binding"/>
    <property type="evidence" value="ECO:0007669"/>
    <property type="project" value="UniProtKB-KW"/>
</dbReference>
<keyword evidence="3 10" id="KW-0597">Phosphoprotein</keyword>
<evidence type="ECO:0000313" key="12">
    <source>
        <dbReference type="EMBL" id="CAA9363625.1"/>
    </source>
</evidence>
<dbReference type="AlphaFoldDB" id="A0A6J4MM81"/>
<sequence>MNAPGPPPPVLRVLVVDDDYMVARVHGAFVERTPGFTVVGTAHDGAAALAAVRELQPDLVLLDVYLPDMTGLDVLQQLRASPGPESSVDVLLVTAASDAESVTRALHGGAVSYLIKPFHYDDLRTRLEHLADVRRRLAALPVVEPGRGAQGDVDLLFVPELRRDQVAATLPKGLSPETMALVQKVLRDAGADGVSASECAELTGLSRVSARRYLEHSARNGAAEVHVRYGGAGRPERRFRTP</sequence>
<proteinExistence type="predicted"/>
<evidence type="ECO:0000256" key="5">
    <source>
        <dbReference type="ARBA" id="ARBA00023015"/>
    </source>
</evidence>
<comment type="subcellular location">
    <subcellularLocation>
        <location evidence="1 9">Cytoplasm</location>
    </subcellularLocation>
</comment>
<dbReference type="GO" id="GO:0003700">
    <property type="term" value="F:DNA-binding transcription factor activity"/>
    <property type="evidence" value="ECO:0007669"/>
    <property type="project" value="InterPro"/>
</dbReference>
<dbReference type="SMART" id="SM00448">
    <property type="entry name" value="REC"/>
    <property type="match status" value="1"/>
</dbReference>
<dbReference type="PANTHER" id="PTHR45526">
    <property type="entry name" value="TRANSCRIPTIONAL REGULATORY PROTEIN DPIA"/>
    <property type="match status" value="1"/>
</dbReference>
<dbReference type="EMBL" id="CADCUE010000305">
    <property type="protein sequence ID" value="CAA9363625.1"/>
    <property type="molecule type" value="Genomic_DNA"/>
</dbReference>
<dbReference type="Gene3D" id="3.40.50.2300">
    <property type="match status" value="1"/>
</dbReference>
<dbReference type="InterPro" id="IPR001789">
    <property type="entry name" value="Sig_transdc_resp-reg_receiver"/>
</dbReference>
<dbReference type="PIRSF" id="PIRSF006171">
    <property type="entry name" value="RR_citrat_malat"/>
    <property type="match status" value="1"/>
</dbReference>
<dbReference type="GO" id="GO:0005737">
    <property type="term" value="C:cytoplasm"/>
    <property type="evidence" value="ECO:0007669"/>
    <property type="project" value="UniProtKB-SubCell"/>
</dbReference>